<dbReference type="PANTHER" id="PTHR40036">
    <property type="entry name" value="MACROCIN O-METHYLTRANSFERASE"/>
    <property type="match status" value="1"/>
</dbReference>
<dbReference type="SUPFAM" id="SSF53335">
    <property type="entry name" value="S-adenosyl-L-methionine-dependent methyltransferases"/>
    <property type="match status" value="1"/>
</dbReference>
<keyword evidence="1" id="KW-0489">Methyltransferase</keyword>
<evidence type="ECO:0000313" key="1">
    <source>
        <dbReference type="EMBL" id="MCC2253634.1"/>
    </source>
</evidence>
<dbReference type="PANTHER" id="PTHR40036:SF1">
    <property type="entry name" value="MACROCIN O-METHYLTRANSFERASE"/>
    <property type="match status" value="1"/>
</dbReference>
<comment type="caution">
    <text evidence="1">The sequence shown here is derived from an EMBL/GenBank/DDBJ whole genome shotgun (WGS) entry which is preliminary data.</text>
</comment>
<dbReference type="Gene3D" id="3.40.50.720">
    <property type="entry name" value="NAD(P)-binding Rossmann-like Domain"/>
    <property type="match status" value="1"/>
</dbReference>
<protein>
    <submittedName>
        <fullName evidence="1">Class I SAM-dependent methyltransferase</fullName>
        <ecNumber evidence="1">2.1.1.-</ecNumber>
    </submittedName>
</protein>
<organism evidence="1 2">
    <name type="scientific">Ruminococcus turbiniformis</name>
    <dbReference type="NCBI Taxonomy" id="2881258"/>
    <lineage>
        <taxon>Bacteria</taxon>
        <taxon>Bacillati</taxon>
        <taxon>Bacillota</taxon>
        <taxon>Clostridia</taxon>
        <taxon>Eubacteriales</taxon>
        <taxon>Oscillospiraceae</taxon>
        <taxon>Ruminococcus</taxon>
    </lineage>
</organism>
<dbReference type="InterPro" id="IPR008884">
    <property type="entry name" value="TylF_MeTrfase"/>
</dbReference>
<dbReference type="SUPFAM" id="SSF51735">
    <property type="entry name" value="NAD(P)-binding Rossmann-fold domains"/>
    <property type="match status" value="1"/>
</dbReference>
<evidence type="ECO:0000313" key="2">
    <source>
        <dbReference type="Proteomes" id="UP001198151"/>
    </source>
</evidence>
<accession>A0ABS8FY61</accession>
<dbReference type="Gene3D" id="3.40.50.150">
    <property type="entry name" value="Vaccinia Virus protein VP39"/>
    <property type="match status" value="1"/>
</dbReference>
<dbReference type="InterPro" id="IPR029063">
    <property type="entry name" value="SAM-dependent_MTases_sf"/>
</dbReference>
<dbReference type="Proteomes" id="UP001198151">
    <property type="component" value="Unassembled WGS sequence"/>
</dbReference>
<dbReference type="EMBL" id="JAJEQX010000005">
    <property type="protein sequence ID" value="MCC2253634.1"/>
    <property type="molecule type" value="Genomic_DNA"/>
</dbReference>
<gene>
    <name evidence="1" type="ORF">LKD70_04145</name>
</gene>
<keyword evidence="2" id="KW-1185">Reference proteome</keyword>
<dbReference type="EC" id="2.1.1.-" evidence="1"/>
<dbReference type="InterPro" id="IPR036291">
    <property type="entry name" value="NAD(P)-bd_dom_sf"/>
</dbReference>
<keyword evidence="1" id="KW-0808">Transferase</keyword>
<dbReference type="RefSeq" id="WP_227706778.1">
    <property type="nucleotide sequence ID" value="NZ_JAJEQX010000005.1"/>
</dbReference>
<dbReference type="Pfam" id="PF05711">
    <property type="entry name" value="TylF"/>
    <property type="match status" value="1"/>
</dbReference>
<proteinExistence type="predicted"/>
<dbReference type="GO" id="GO:0032259">
    <property type="term" value="P:methylation"/>
    <property type="evidence" value="ECO:0007669"/>
    <property type="project" value="UniProtKB-KW"/>
</dbReference>
<dbReference type="GO" id="GO:0008168">
    <property type="term" value="F:methyltransferase activity"/>
    <property type="evidence" value="ECO:0007669"/>
    <property type="project" value="UniProtKB-KW"/>
</dbReference>
<name>A0ABS8FY61_9FIRM</name>
<sequence length="306" mass="33889">MNIKNNFSDNRIDSADNREGLAILGAGQFGEACLNLINQSCTKVLAFGDNSPSLQGTAIRNIPVLSVEQAVAKNPCIILIAVKGTDRAQSLKKQAAEAGFHGSFLLLDDLMNRFDIRKASVIRMAERIKELDIPGDIAELGVFRGELSRELNALFPNRTLHLFDTFEGFDSRDIDREKAGGFSMARENDFSDTSMEAVEKRMPFPETVRFHKGYFPETAEGLENCRFSLVSLDADLYAPTLAGIEFFYPRLLSGGMIVLHDYNSRRFRGAKRAVEAYEAAHGPLLLVPLSDLHGSAVIIRTDSRIL</sequence>
<reference evidence="1 2" key="1">
    <citation type="submission" date="2021-10" db="EMBL/GenBank/DDBJ databases">
        <title>Anaerobic single-cell dispensing facilitates the cultivation of human gut bacteria.</title>
        <authorList>
            <person name="Afrizal A."/>
        </authorList>
    </citation>
    <scope>NUCLEOTIDE SEQUENCE [LARGE SCALE GENOMIC DNA]</scope>
    <source>
        <strain evidence="1 2">CLA-AA-H200</strain>
    </source>
</reference>